<dbReference type="InterPro" id="IPR055933">
    <property type="entry name" value="DUF7511"/>
</dbReference>
<dbReference type="AlphaFoldDB" id="A0AAW4PMN7"/>
<gene>
    <name evidence="2" type="ORF">EGH21_05000</name>
</gene>
<reference evidence="2 3" key="1">
    <citation type="submission" date="2021-06" db="EMBL/GenBank/DDBJ databases">
        <title>Halomicroarcula sp. a new haloarchaeum isolated from saline soil.</title>
        <authorList>
            <person name="Duran-Viseras A."/>
            <person name="Sanchez-Porro C."/>
            <person name="Ventosa A."/>
        </authorList>
    </citation>
    <scope>NUCLEOTIDE SEQUENCE [LARGE SCALE GENOMIC DNA]</scope>
    <source>
        <strain evidence="2 3">F13</strain>
    </source>
</reference>
<proteinExistence type="predicted"/>
<organism evidence="2 3">
    <name type="scientific">Haloarcula rubra</name>
    <dbReference type="NCBI Taxonomy" id="2487747"/>
    <lineage>
        <taxon>Archaea</taxon>
        <taxon>Methanobacteriati</taxon>
        <taxon>Methanobacteriota</taxon>
        <taxon>Stenosarchaea group</taxon>
        <taxon>Halobacteria</taxon>
        <taxon>Halobacteriales</taxon>
        <taxon>Haloarculaceae</taxon>
        <taxon>Haloarcula</taxon>
    </lineage>
</organism>
<dbReference type="Pfam" id="PF24351">
    <property type="entry name" value="DUF7511"/>
    <property type="match status" value="1"/>
</dbReference>
<keyword evidence="3" id="KW-1185">Reference proteome</keyword>
<comment type="caution">
    <text evidence="2">The sequence shown here is derived from an EMBL/GenBank/DDBJ whole genome shotgun (WGS) entry which is preliminary data.</text>
</comment>
<name>A0AAW4PMN7_9EURY</name>
<evidence type="ECO:0000313" key="3">
    <source>
        <dbReference type="Proteomes" id="UP001430377"/>
    </source>
</evidence>
<accession>A0AAW4PMN7</accession>
<evidence type="ECO:0000259" key="1">
    <source>
        <dbReference type="Pfam" id="PF24351"/>
    </source>
</evidence>
<dbReference type="RefSeq" id="WP_220617387.1">
    <property type="nucleotide sequence ID" value="NZ_RKLR01000002.1"/>
</dbReference>
<sequence>MSTERRLPADDGLPLPQDDFAETTLVVELEPAADGGQRALLYPDDRPGHEVATQWLAVPADALVELDSVR</sequence>
<protein>
    <recommendedName>
        <fullName evidence="1">DUF7511 domain-containing protein</fullName>
    </recommendedName>
</protein>
<feature type="domain" description="DUF7511" evidence="1">
    <location>
        <begin position="31"/>
        <end position="70"/>
    </location>
</feature>
<evidence type="ECO:0000313" key="2">
    <source>
        <dbReference type="EMBL" id="MBX0322386.1"/>
    </source>
</evidence>
<dbReference type="EMBL" id="RKLR01000002">
    <property type="protein sequence ID" value="MBX0322386.1"/>
    <property type="molecule type" value="Genomic_DNA"/>
</dbReference>
<dbReference type="Proteomes" id="UP001430377">
    <property type="component" value="Unassembled WGS sequence"/>
</dbReference>